<feature type="binding site" evidence="7">
    <location>
        <position position="39"/>
    </location>
    <ligand>
        <name>substrate</name>
    </ligand>
</feature>
<dbReference type="Pfam" id="PF01202">
    <property type="entry name" value="SKI"/>
    <property type="match status" value="1"/>
</dbReference>
<proteinExistence type="inferred from homology"/>
<accession>A0ABW3D597</accession>
<dbReference type="RefSeq" id="WP_379286506.1">
    <property type="nucleotide sequence ID" value="NZ_JBHTIU010000013.1"/>
</dbReference>
<keyword evidence="2 7" id="KW-0808">Transferase</keyword>
<feature type="binding site" evidence="7">
    <location>
        <position position="141"/>
    </location>
    <ligand>
        <name>substrate</name>
    </ligand>
</feature>
<keyword evidence="9" id="KW-1185">Reference proteome</keyword>
<feature type="binding site" evidence="7">
    <location>
        <begin position="17"/>
        <end position="22"/>
    </location>
    <ligand>
        <name>ATP</name>
        <dbReference type="ChEBI" id="CHEBI:30616"/>
    </ligand>
</feature>
<dbReference type="EC" id="2.7.1.71" evidence="7"/>
<evidence type="ECO:0000256" key="7">
    <source>
        <dbReference type="HAMAP-Rule" id="MF_00109"/>
    </source>
</evidence>
<keyword evidence="7" id="KW-0479">Metal-binding</keyword>
<gene>
    <name evidence="7" type="primary">aroK</name>
    <name evidence="8" type="ORF">ACFQ03_05005</name>
</gene>
<comment type="caution">
    <text evidence="7">Lacks conserved residue(s) required for the propagation of feature annotation.</text>
</comment>
<keyword evidence="3 7" id="KW-0547">Nucleotide-binding</keyword>
<keyword evidence="4 7" id="KW-0418">Kinase</keyword>
<dbReference type="InterPro" id="IPR027417">
    <property type="entry name" value="P-loop_NTPase"/>
</dbReference>
<evidence type="ECO:0000256" key="1">
    <source>
        <dbReference type="ARBA" id="ARBA00022605"/>
    </source>
</evidence>
<comment type="similarity">
    <text evidence="7">Belongs to the shikimate kinase family.</text>
</comment>
<keyword evidence="5 7" id="KW-0067">ATP-binding</keyword>
<keyword evidence="1 7" id="KW-0028">Amino-acid biosynthesis</keyword>
<dbReference type="InterPro" id="IPR000623">
    <property type="entry name" value="Shikimate_kinase/TSH1"/>
</dbReference>
<evidence type="ECO:0000256" key="5">
    <source>
        <dbReference type="ARBA" id="ARBA00022840"/>
    </source>
</evidence>
<dbReference type="PANTHER" id="PTHR21087">
    <property type="entry name" value="SHIKIMATE KINASE"/>
    <property type="match status" value="1"/>
</dbReference>
<evidence type="ECO:0000313" key="8">
    <source>
        <dbReference type="EMBL" id="MFD0868497.1"/>
    </source>
</evidence>
<evidence type="ECO:0000256" key="3">
    <source>
        <dbReference type="ARBA" id="ARBA00022741"/>
    </source>
</evidence>
<keyword evidence="7" id="KW-0963">Cytoplasm</keyword>
<dbReference type="HAMAP" id="MF_00109">
    <property type="entry name" value="Shikimate_kinase"/>
    <property type="match status" value="1"/>
</dbReference>
<dbReference type="GO" id="GO:0016301">
    <property type="term" value="F:kinase activity"/>
    <property type="evidence" value="ECO:0007669"/>
    <property type="project" value="UniProtKB-KW"/>
</dbReference>
<comment type="subunit">
    <text evidence="7">Monomer.</text>
</comment>
<feature type="binding site" evidence="7">
    <location>
        <position position="21"/>
    </location>
    <ligand>
        <name>Mg(2+)</name>
        <dbReference type="ChEBI" id="CHEBI:18420"/>
    </ligand>
</feature>
<evidence type="ECO:0000256" key="6">
    <source>
        <dbReference type="ARBA" id="ARBA00023141"/>
    </source>
</evidence>
<comment type="pathway">
    <text evidence="7">Metabolic intermediate biosynthesis; chorismate biosynthesis; chorismate from D-erythrose 4-phosphate and phosphoenolpyruvate: step 5/7.</text>
</comment>
<evidence type="ECO:0000313" key="9">
    <source>
        <dbReference type="Proteomes" id="UP001597120"/>
    </source>
</evidence>
<comment type="caution">
    <text evidence="8">The sequence shown here is derived from an EMBL/GenBank/DDBJ whole genome shotgun (WGS) entry which is preliminary data.</text>
</comment>
<dbReference type="Proteomes" id="UP001597120">
    <property type="component" value="Unassembled WGS sequence"/>
</dbReference>
<keyword evidence="7" id="KW-0460">Magnesium</keyword>
<reference evidence="9" key="1">
    <citation type="journal article" date="2019" name="Int. J. Syst. Evol. Microbiol.">
        <title>The Global Catalogue of Microorganisms (GCM) 10K type strain sequencing project: providing services to taxonomists for standard genome sequencing and annotation.</title>
        <authorList>
            <consortium name="The Broad Institute Genomics Platform"/>
            <consortium name="The Broad Institute Genome Sequencing Center for Infectious Disease"/>
            <person name="Wu L."/>
            <person name="Ma J."/>
        </authorList>
    </citation>
    <scope>NUCLEOTIDE SEQUENCE [LARGE SCALE GENOMIC DNA]</scope>
    <source>
        <strain evidence="9">CCUG 57263</strain>
    </source>
</reference>
<evidence type="ECO:0000256" key="4">
    <source>
        <dbReference type="ARBA" id="ARBA00022777"/>
    </source>
</evidence>
<dbReference type="CDD" id="cd00464">
    <property type="entry name" value="SK"/>
    <property type="match status" value="1"/>
</dbReference>
<dbReference type="InterPro" id="IPR031322">
    <property type="entry name" value="Shikimate/glucono_kinase"/>
</dbReference>
<dbReference type="PANTHER" id="PTHR21087:SF16">
    <property type="entry name" value="SHIKIMATE KINASE 1, CHLOROPLASTIC"/>
    <property type="match status" value="1"/>
</dbReference>
<comment type="cofactor">
    <cofactor evidence="7">
        <name>Mg(2+)</name>
        <dbReference type="ChEBI" id="CHEBI:18420"/>
    </cofactor>
    <text evidence="7">Binds 1 Mg(2+) ion per subunit.</text>
</comment>
<feature type="binding site" evidence="7">
    <location>
        <position position="84"/>
    </location>
    <ligand>
        <name>substrate</name>
    </ligand>
</feature>
<dbReference type="EMBL" id="JBHTIU010000013">
    <property type="protein sequence ID" value="MFD0868497.1"/>
    <property type="molecule type" value="Genomic_DNA"/>
</dbReference>
<evidence type="ECO:0000256" key="2">
    <source>
        <dbReference type="ARBA" id="ARBA00022679"/>
    </source>
</evidence>
<comment type="catalytic activity">
    <reaction evidence="7">
        <text>shikimate + ATP = 3-phosphoshikimate + ADP + H(+)</text>
        <dbReference type="Rhea" id="RHEA:13121"/>
        <dbReference type="ChEBI" id="CHEBI:15378"/>
        <dbReference type="ChEBI" id="CHEBI:30616"/>
        <dbReference type="ChEBI" id="CHEBI:36208"/>
        <dbReference type="ChEBI" id="CHEBI:145989"/>
        <dbReference type="ChEBI" id="CHEBI:456216"/>
        <dbReference type="EC" id="2.7.1.71"/>
    </reaction>
</comment>
<feature type="binding site" evidence="7">
    <location>
        <position position="124"/>
    </location>
    <ligand>
        <name>ATP</name>
        <dbReference type="ChEBI" id="CHEBI:30616"/>
    </ligand>
</feature>
<sequence length="178" mass="20047">MFEFNNRKNIVLIGMTACGKSTIGALIAKELDMTFIDTDLTIQQKYGKPLWQLLEDVGSKQFIIKESKVICSLDCTNCCIATGGSAVYSDEAMNFLKQIAVIVYINLSYPNVEKRFADIDIKSRGIVMDKGTTLFDVYNERKILYSKYADYTIEADDKSIEDLVAQIISLFSKESKCI</sequence>
<protein>
    <recommendedName>
        <fullName evidence="7">Shikimate kinase</fullName>
        <shortName evidence="7">SK</shortName>
        <ecNumber evidence="7">2.7.1.71</ecNumber>
    </recommendedName>
</protein>
<organism evidence="8 9">
    <name type="scientific">Paenibacillus residui</name>
    <dbReference type="NCBI Taxonomy" id="629724"/>
    <lineage>
        <taxon>Bacteria</taxon>
        <taxon>Bacillati</taxon>
        <taxon>Bacillota</taxon>
        <taxon>Bacilli</taxon>
        <taxon>Bacillales</taxon>
        <taxon>Paenibacillaceae</taxon>
        <taxon>Paenibacillus</taxon>
    </lineage>
</organism>
<comment type="subcellular location">
    <subcellularLocation>
        <location evidence="7">Cytoplasm</location>
    </subcellularLocation>
</comment>
<keyword evidence="6 7" id="KW-0057">Aromatic amino acid biosynthesis</keyword>
<dbReference type="Gene3D" id="3.40.50.300">
    <property type="entry name" value="P-loop containing nucleotide triphosphate hydrolases"/>
    <property type="match status" value="1"/>
</dbReference>
<name>A0ABW3D597_9BACL</name>
<dbReference type="PRINTS" id="PR01100">
    <property type="entry name" value="SHIKIMTKNASE"/>
</dbReference>
<comment type="function">
    <text evidence="7">Catalyzes the specific phosphorylation of the 3-hydroxyl group of shikimic acid using ATP as a cosubstrate.</text>
</comment>
<dbReference type="SUPFAM" id="SSF52540">
    <property type="entry name" value="P-loop containing nucleoside triphosphate hydrolases"/>
    <property type="match status" value="1"/>
</dbReference>